<gene>
    <name evidence="1" type="ORF">ACFSW5_18840</name>
</gene>
<proteinExistence type="predicted"/>
<dbReference type="EMBL" id="JBHUMY010000026">
    <property type="protein sequence ID" value="MFD2662317.1"/>
    <property type="molecule type" value="Genomic_DNA"/>
</dbReference>
<sequence>MMDNHYTVQKLHELREIELEKRIRSGEFVVSEAELDRRRPAGRSIRAAAQAMLRLMKPAGRQAKGRPGR</sequence>
<keyword evidence="2" id="KW-1185">Reference proteome</keyword>
<name>A0ABW5R187_9BACL</name>
<protein>
    <submittedName>
        <fullName evidence="1">Uncharacterized protein</fullName>
    </submittedName>
</protein>
<dbReference type="Proteomes" id="UP001597493">
    <property type="component" value="Unassembled WGS sequence"/>
</dbReference>
<evidence type="ECO:0000313" key="2">
    <source>
        <dbReference type="Proteomes" id="UP001597493"/>
    </source>
</evidence>
<dbReference type="RefSeq" id="WP_379276418.1">
    <property type="nucleotide sequence ID" value="NZ_JBHUGT010000033.1"/>
</dbReference>
<comment type="caution">
    <text evidence="1">The sequence shown here is derived from an EMBL/GenBank/DDBJ whole genome shotgun (WGS) entry which is preliminary data.</text>
</comment>
<accession>A0ABW5R187</accession>
<reference evidence="2" key="1">
    <citation type="journal article" date="2019" name="Int. J. Syst. Evol. Microbiol.">
        <title>The Global Catalogue of Microorganisms (GCM) 10K type strain sequencing project: providing services to taxonomists for standard genome sequencing and annotation.</title>
        <authorList>
            <consortium name="The Broad Institute Genomics Platform"/>
            <consortium name="The Broad Institute Genome Sequencing Center for Infectious Disease"/>
            <person name="Wu L."/>
            <person name="Ma J."/>
        </authorList>
    </citation>
    <scope>NUCLEOTIDE SEQUENCE [LARGE SCALE GENOMIC DNA]</scope>
    <source>
        <strain evidence="2">TISTR 1827</strain>
    </source>
</reference>
<organism evidence="1 2">
    <name type="scientific">Paenibacillus thailandensis</name>
    <dbReference type="NCBI Taxonomy" id="393250"/>
    <lineage>
        <taxon>Bacteria</taxon>
        <taxon>Bacillati</taxon>
        <taxon>Bacillota</taxon>
        <taxon>Bacilli</taxon>
        <taxon>Bacillales</taxon>
        <taxon>Paenibacillaceae</taxon>
        <taxon>Paenibacillus</taxon>
    </lineage>
</organism>
<evidence type="ECO:0000313" key="1">
    <source>
        <dbReference type="EMBL" id="MFD2662317.1"/>
    </source>
</evidence>